<dbReference type="EMBL" id="MN159196">
    <property type="protein sequence ID" value="QED21354.1"/>
    <property type="molecule type" value="mRNA"/>
</dbReference>
<evidence type="ECO:0000256" key="1">
    <source>
        <dbReference type="SAM" id="SignalP"/>
    </source>
</evidence>
<feature type="chain" id="PRO_5022960727" evidence="1">
    <location>
        <begin position="23"/>
        <end position="92"/>
    </location>
</feature>
<proteinExistence type="evidence at transcript level"/>
<protein>
    <submittedName>
        <fullName evidence="2">Neuropeptide 39</fullName>
    </submittedName>
</protein>
<organism evidence="2">
    <name type="scientific">Holothuria leucospilota</name>
    <name type="common">Black long sea cucumber</name>
    <name type="synonym">Mertensiothuria leucospilota</name>
    <dbReference type="NCBI Taxonomy" id="206669"/>
    <lineage>
        <taxon>Eukaryota</taxon>
        <taxon>Metazoa</taxon>
        <taxon>Echinodermata</taxon>
        <taxon>Eleutherozoa</taxon>
        <taxon>Echinozoa</taxon>
        <taxon>Holothuroidea</taxon>
        <taxon>Aspidochirotacea</taxon>
        <taxon>Aspidochirotida</taxon>
        <taxon>Holothuriidae</taxon>
        <taxon>Holothuria</taxon>
    </lineage>
</organism>
<accession>A0A5B8XCW8</accession>
<dbReference type="AlphaFoldDB" id="A0A5B8XCW8"/>
<reference evidence="2" key="1">
    <citation type="journal article" date="2019" name="Gen. Comp. Endocrinol.">
        <title>Identification of neuropeptides in sea cucumber Holothuria leucospilota.</title>
        <authorList>
            <person name="Dinh Chieu H."/>
            <person name="Suwansa-Ard S."/>
            <person name="Wang T."/>
            <person name="Elizur A."/>
            <person name="Cummins S.F."/>
        </authorList>
    </citation>
    <scope>NUCLEOTIDE SEQUENCE</scope>
    <source>
        <strain evidence="2">A</strain>
    </source>
</reference>
<dbReference type="GO" id="GO:0007218">
    <property type="term" value="P:neuropeptide signaling pathway"/>
    <property type="evidence" value="ECO:0007669"/>
    <property type="project" value="UniProtKB-KW"/>
</dbReference>
<evidence type="ECO:0000313" key="2">
    <source>
        <dbReference type="EMBL" id="QED21354.1"/>
    </source>
</evidence>
<name>A0A5B8XCW8_HOLLE</name>
<sequence length="92" mass="10106">MNSKVVCFLLILSVVIAVTASAYEEDDMEEMLFEQLMEKRAARGKGRGRKGRKLIYETCPKNPRCVCLLNTETGEYTNSGVCGQANAANVGI</sequence>
<reference evidence="2" key="2">
    <citation type="submission" date="2019-07" db="EMBL/GenBank/DDBJ databases">
        <authorList>
            <person name="Chieu H.D."/>
            <person name="Cummins S.F."/>
            <person name="Elizur A."/>
        </authorList>
    </citation>
    <scope>NUCLEOTIDE SEQUENCE</scope>
    <source>
        <strain evidence="2">A</strain>
    </source>
</reference>
<keyword evidence="2" id="KW-0527">Neuropeptide</keyword>
<keyword evidence="1" id="KW-0732">Signal</keyword>
<feature type="signal peptide" evidence="1">
    <location>
        <begin position="1"/>
        <end position="22"/>
    </location>
</feature>